<comment type="cofactor">
    <cofactor evidence="1">
        <name>heme</name>
        <dbReference type="ChEBI" id="CHEBI:30413"/>
    </cofactor>
</comment>
<keyword evidence="10 16" id="KW-0812">Transmembrane</keyword>
<dbReference type="UniPathway" id="UPA00223"/>
<evidence type="ECO:0000256" key="9">
    <source>
        <dbReference type="ARBA" id="ARBA00022617"/>
    </source>
</evidence>
<sequence length="123" mass="13443">MRFLTDRKRARGLGAAHSGVEHHWSMIVSSVALLVLVPLFVFTFGPVLGAPYEEVVAHYARPFPALVAALTLVVGFLHFKNGVRVLIEDYVGGLWREVLIVAMTCLSWAAIAVGLFALARLTL</sequence>
<evidence type="ECO:0000256" key="5">
    <source>
        <dbReference type="ARBA" id="ARBA00011558"/>
    </source>
</evidence>
<dbReference type="Proteomes" id="UP000199328">
    <property type="component" value="Unassembled WGS sequence"/>
</dbReference>
<dbReference type="Gene3D" id="1.20.1300.10">
    <property type="entry name" value="Fumarate reductase/succinate dehydrogenase, transmembrane subunit"/>
    <property type="match status" value="1"/>
</dbReference>
<evidence type="ECO:0000256" key="15">
    <source>
        <dbReference type="ARBA" id="ARBA00023136"/>
    </source>
</evidence>
<comment type="subcellular location">
    <subcellularLocation>
        <location evidence="3">Membrane</location>
        <topology evidence="3">Multi-pass membrane protein</topology>
    </subcellularLocation>
</comment>
<evidence type="ECO:0000256" key="16">
    <source>
        <dbReference type="SAM" id="Phobius"/>
    </source>
</evidence>
<feature type="transmembrane region" description="Helical" evidence="16">
    <location>
        <begin position="62"/>
        <end position="79"/>
    </location>
</feature>
<keyword evidence="15 16" id="KW-0472">Membrane</keyword>
<evidence type="ECO:0000256" key="14">
    <source>
        <dbReference type="ARBA" id="ARBA00023004"/>
    </source>
</evidence>
<evidence type="ECO:0000313" key="18">
    <source>
        <dbReference type="Proteomes" id="UP000199328"/>
    </source>
</evidence>
<evidence type="ECO:0000256" key="11">
    <source>
        <dbReference type="ARBA" id="ARBA00022723"/>
    </source>
</evidence>
<dbReference type="SUPFAM" id="SSF81343">
    <property type="entry name" value="Fumarate reductase respiratory complex transmembrane subunits"/>
    <property type="match status" value="1"/>
</dbReference>
<feature type="transmembrane region" description="Helical" evidence="16">
    <location>
        <begin position="99"/>
        <end position="119"/>
    </location>
</feature>
<organism evidence="17 18">
    <name type="scientific">Meinhardsimonia xiamenensis</name>
    <dbReference type="NCBI Taxonomy" id="990712"/>
    <lineage>
        <taxon>Bacteria</taxon>
        <taxon>Pseudomonadati</taxon>
        <taxon>Pseudomonadota</taxon>
        <taxon>Alphaproteobacteria</taxon>
        <taxon>Rhodobacterales</taxon>
        <taxon>Paracoccaceae</taxon>
        <taxon>Meinhardsimonia</taxon>
    </lineage>
</organism>
<keyword evidence="9" id="KW-0349">Heme</keyword>
<dbReference type="GO" id="GO:0006099">
    <property type="term" value="P:tricarboxylic acid cycle"/>
    <property type="evidence" value="ECO:0007669"/>
    <property type="project" value="UniProtKB-UniPathway"/>
</dbReference>
<dbReference type="NCBIfam" id="TIGR02968">
    <property type="entry name" value="succ_dehyd_anc"/>
    <property type="match status" value="1"/>
</dbReference>
<keyword evidence="11" id="KW-0479">Metal-binding</keyword>
<evidence type="ECO:0000256" key="4">
    <source>
        <dbReference type="ARBA" id="ARBA00005163"/>
    </source>
</evidence>
<dbReference type="CDD" id="cd03495">
    <property type="entry name" value="SQR_TypeC_SdhD_like"/>
    <property type="match status" value="1"/>
</dbReference>
<gene>
    <name evidence="17" type="ORF">SAMN05216257_104342</name>
</gene>
<proteinExistence type="predicted"/>
<keyword evidence="14" id="KW-0408">Iron</keyword>
<keyword evidence="13 16" id="KW-1133">Transmembrane helix</keyword>
<dbReference type="GO" id="GO:0020037">
    <property type="term" value="F:heme binding"/>
    <property type="evidence" value="ECO:0007669"/>
    <property type="project" value="InterPro"/>
</dbReference>
<dbReference type="InterPro" id="IPR034804">
    <property type="entry name" value="SQR/QFR_C/D"/>
</dbReference>
<keyword evidence="7" id="KW-0813">Transport</keyword>
<dbReference type="InterPro" id="IPR000701">
    <property type="entry name" value="SuccDH_FuR_B_TM-su"/>
</dbReference>
<dbReference type="InterPro" id="IPR014312">
    <property type="entry name" value="Succ_DH_anchor"/>
</dbReference>
<dbReference type="EMBL" id="FNFV01000004">
    <property type="protein sequence ID" value="SDK76242.1"/>
    <property type="molecule type" value="Genomic_DNA"/>
</dbReference>
<evidence type="ECO:0000256" key="2">
    <source>
        <dbReference type="ARBA" id="ARBA00004050"/>
    </source>
</evidence>
<keyword evidence="12" id="KW-0249">Electron transport</keyword>
<evidence type="ECO:0000256" key="10">
    <source>
        <dbReference type="ARBA" id="ARBA00022692"/>
    </source>
</evidence>
<dbReference type="STRING" id="990712.SAMN05216257_104342"/>
<reference evidence="18" key="1">
    <citation type="submission" date="2016-10" db="EMBL/GenBank/DDBJ databases">
        <authorList>
            <person name="Varghese N."/>
            <person name="Submissions S."/>
        </authorList>
    </citation>
    <scope>NUCLEOTIDE SEQUENCE [LARGE SCALE GENOMIC DNA]</scope>
    <source>
        <strain evidence="18">CGMCC 1.10789</strain>
    </source>
</reference>
<dbReference type="GO" id="GO:0046872">
    <property type="term" value="F:metal ion binding"/>
    <property type="evidence" value="ECO:0007669"/>
    <property type="project" value="UniProtKB-KW"/>
</dbReference>
<keyword evidence="18" id="KW-1185">Reference proteome</keyword>
<accession>A0A1G9EJA9</accession>
<evidence type="ECO:0000256" key="3">
    <source>
        <dbReference type="ARBA" id="ARBA00004141"/>
    </source>
</evidence>
<keyword evidence="8" id="KW-0816">Tricarboxylic acid cycle</keyword>
<dbReference type="OrthoDB" id="9809280at2"/>
<comment type="function">
    <text evidence="2">Membrane-anchoring subunit of succinate dehydrogenase (SDH).</text>
</comment>
<evidence type="ECO:0000256" key="6">
    <source>
        <dbReference type="ARBA" id="ARBA00019425"/>
    </source>
</evidence>
<dbReference type="RefSeq" id="WP_092500544.1">
    <property type="nucleotide sequence ID" value="NZ_FNFV01000004.1"/>
</dbReference>
<evidence type="ECO:0000256" key="7">
    <source>
        <dbReference type="ARBA" id="ARBA00022448"/>
    </source>
</evidence>
<evidence type="ECO:0000256" key="13">
    <source>
        <dbReference type="ARBA" id="ARBA00022989"/>
    </source>
</evidence>
<dbReference type="Pfam" id="PF01127">
    <property type="entry name" value="Sdh_cyt"/>
    <property type="match status" value="1"/>
</dbReference>
<dbReference type="AlphaFoldDB" id="A0A1G9EJA9"/>
<evidence type="ECO:0000256" key="1">
    <source>
        <dbReference type="ARBA" id="ARBA00001971"/>
    </source>
</evidence>
<evidence type="ECO:0000313" key="17">
    <source>
        <dbReference type="EMBL" id="SDK76242.1"/>
    </source>
</evidence>
<evidence type="ECO:0000256" key="12">
    <source>
        <dbReference type="ARBA" id="ARBA00022982"/>
    </source>
</evidence>
<name>A0A1G9EJA9_9RHOB</name>
<dbReference type="GO" id="GO:0016020">
    <property type="term" value="C:membrane"/>
    <property type="evidence" value="ECO:0007669"/>
    <property type="project" value="UniProtKB-SubCell"/>
</dbReference>
<comment type="pathway">
    <text evidence="4">Carbohydrate metabolism; tricarboxylic acid cycle.</text>
</comment>
<feature type="transmembrane region" description="Helical" evidence="16">
    <location>
        <begin position="27"/>
        <end position="50"/>
    </location>
</feature>
<protein>
    <recommendedName>
        <fullName evidence="6">Succinate dehydrogenase hydrophobic membrane anchor subunit</fullName>
    </recommendedName>
</protein>
<comment type="subunit">
    <text evidence="5">Part of an enzyme complex containing four subunits: a flavoprotein, an iron-sulfur protein, plus two membrane-anchoring proteins, SdhC and SdhD.</text>
</comment>
<evidence type="ECO:0000256" key="8">
    <source>
        <dbReference type="ARBA" id="ARBA00022532"/>
    </source>
</evidence>